<dbReference type="EMBL" id="SMFZ01000002">
    <property type="protein sequence ID" value="TCK20425.1"/>
    <property type="molecule type" value="Genomic_DNA"/>
</dbReference>
<feature type="compositionally biased region" description="Basic and acidic residues" evidence="1">
    <location>
        <begin position="195"/>
        <end position="205"/>
    </location>
</feature>
<protein>
    <recommendedName>
        <fullName evidence="2">Putative T7SS secretion signal domain-containing protein</fullName>
    </recommendedName>
</protein>
<feature type="compositionally biased region" description="Polar residues" evidence="1">
    <location>
        <begin position="229"/>
        <end position="240"/>
    </location>
</feature>
<dbReference type="Pfam" id="PF21725">
    <property type="entry name" value="T7SS_signal"/>
    <property type="match status" value="1"/>
</dbReference>
<dbReference type="RefSeq" id="WP_207908821.1">
    <property type="nucleotide sequence ID" value="NZ_SMFZ01000002.1"/>
</dbReference>
<comment type="caution">
    <text evidence="3">The sequence shown here is derived from an EMBL/GenBank/DDBJ whole genome shotgun (WGS) entry which is preliminary data.</text>
</comment>
<proteinExistence type="predicted"/>
<evidence type="ECO:0000313" key="4">
    <source>
        <dbReference type="Proteomes" id="UP000295560"/>
    </source>
</evidence>
<gene>
    <name evidence="3" type="ORF">EV378_4384</name>
</gene>
<dbReference type="AlphaFoldDB" id="A0A4R1HIX9"/>
<dbReference type="Proteomes" id="UP000295560">
    <property type="component" value="Unassembled WGS sequence"/>
</dbReference>
<accession>A0A4R1HIX9</accession>
<name>A0A4R1HIX9_PSEEN</name>
<reference evidence="3 4" key="1">
    <citation type="submission" date="2019-03" db="EMBL/GenBank/DDBJ databases">
        <title>Sequencing the genomes of 1000 actinobacteria strains.</title>
        <authorList>
            <person name="Klenk H.-P."/>
        </authorList>
    </citation>
    <scope>NUCLEOTIDE SEQUENCE [LARGE SCALE GENOMIC DNA]</scope>
    <source>
        <strain evidence="3 4">DSM 44969</strain>
    </source>
</reference>
<evidence type="ECO:0000313" key="3">
    <source>
        <dbReference type="EMBL" id="TCK20425.1"/>
    </source>
</evidence>
<evidence type="ECO:0000259" key="2">
    <source>
        <dbReference type="Pfam" id="PF21725"/>
    </source>
</evidence>
<sequence length="285" mass="30687">MTAPQSTVPGDPVAVGRAAAAMASYGDALHETGIALSRVDPTDGWEGRTADLFRSAIAKEPGRWQEAGDGFHRAAQALERYRAVLQWAQDRLADAGRLMADGTGAAAEEAEDLVRRVLDQLEQAGDAAARVVEEATGQAPDGRSWPEQLARLTGEAVDTAARVGEDVLQAAADVIGPGDEPALPWDDPAVREKIPDEWGEGRDNQKGVGHRWLDPVHPSAAGVRIDQGNPDNSQPTQQQDHVIVRDGGKIIGRDGRPIPGAIDKFPEDAHIPLSEWRTWRSWNHP</sequence>
<organism evidence="3 4">
    <name type="scientific">Pseudonocardia endophytica</name>
    <dbReference type="NCBI Taxonomy" id="401976"/>
    <lineage>
        <taxon>Bacteria</taxon>
        <taxon>Bacillati</taxon>
        <taxon>Actinomycetota</taxon>
        <taxon>Actinomycetes</taxon>
        <taxon>Pseudonocardiales</taxon>
        <taxon>Pseudonocardiaceae</taxon>
        <taxon>Pseudonocardia</taxon>
    </lineage>
</organism>
<evidence type="ECO:0000256" key="1">
    <source>
        <dbReference type="SAM" id="MobiDB-lite"/>
    </source>
</evidence>
<feature type="domain" description="Putative T7SS secretion signal" evidence="2">
    <location>
        <begin position="4"/>
        <end position="102"/>
    </location>
</feature>
<keyword evidence="4" id="KW-1185">Reference proteome</keyword>
<feature type="region of interest" description="Disordered" evidence="1">
    <location>
        <begin position="195"/>
        <end position="240"/>
    </location>
</feature>
<dbReference type="InterPro" id="IPR049082">
    <property type="entry name" value="T7SS_signal"/>
</dbReference>